<dbReference type="Proteomes" id="UP000184212">
    <property type="component" value="Unassembled WGS sequence"/>
</dbReference>
<dbReference type="Gene3D" id="3.10.450.360">
    <property type="match status" value="1"/>
</dbReference>
<feature type="signal peptide" evidence="1">
    <location>
        <begin position="1"/>
        <end position="19"/>
    </location>
</feature>
<dbReference type="RefSeq" id="WP_073131110.1">
    <property type="nucleotide sequence ID" value="NZ_FQWQ01000001.1"/>
</dbReference>
<dbReference type="STRING" id="947013.SAMN04488109_0704"/>
<dbReference type="OrthoDB" id="673686at2"/>
<evidence type="ECO:0000313" key="2">
    <source>
        <dbReference type="EMBL" id="SHG53397.1"/>
    </source>
</evidence>
<dbReference type="EMBL" id="FQWQ01000001">
    <property type="protein sequence ID" value="SHG53397.1"/>
    <property type="molecule type" value="Genomic_DNA"/>
</dbReference>
<keyword evidence="1" id="KW-0732">Signal</keyword>
<feature type="chain" id="PRO_5013313785" evidence="1">
    <location>
        <begin position="20"/>
        <end position="176"/>
    </location>
</feature>
<proteinExistence type="predicted"/>
<dbReference type="SUPFAM" id="SSF160574">
    <property type="entry name" value="BT0923-like"/>
    <property type="match status" value="1"/>
</dbReference>
<dbReference type="AlphaFoldDB" id="A0A1M5KKS3"/>
<keyword evidence="3" id="KW-1185">Reference proteome</keyword>
<evidence type="ECO:0000313" key="3">
    <source>
        <dbReference type="Proteomes" id="UP000184212"/>
    </source>
</evidence>
<gene>
    <name evidence="2" type="ORF">SAMN04488109_0704</name>
</gene>
<accession>A0A1M5KKS3</accession>
<name>A0A1M5KKS3_9BACT</name>
<evidence type="ECO:0000256" key="1">
    <source>
        <dbReference type="SAM" id="SignalP"/>
    </source>
</evidence>
<sequence length="176" mass="20030">MKKLIVTCLAALCILGSYAQEKVLKEMDAVKISKTDAPGPVVKQAEIDFPGASPFQYYAVGDTMLSKDWQITEEQNFSKGEKINHYSVEMRGKDSYYHALYDANGKLLMSRKEEKNVALPKAIMTAYENGPYRGIPLKKDKHYKITDHGKKKNYYEVYLTNGKKLMYNVDGTLIKK</sequence>
<protein>
    <submittedName>
        <fullName evidence="2">Putative beta-lactamase-inhibitor-like, PepSY-like</fullName>
    </submittedName>
</protein>
<organism evidence="2 3">
    <name type="scientific">Chryseolinea serpens</name>
    <dbReference type="NCBI Taxonomy" id="947013"/>
    <lineage>
        <taxon>Bacteria</taxon>
        <taxon>Pseudomonadati</taxon>
        <taxon>Bacteroidota</taxon>
        <taxon>Cytophagia</taxon>
        <taxon>Cytophagales</taxon>
        <taxon>Fulvivirgaceae</taxon>
        <taxon>Chryseolinea</taxon>
    </lineage>
</organism>
<reference evidence="2 3" key="1">
    <citation type="submission" date="2016-11" db="EMBL/GenBank/DDBJ databases">
        <authorList>
            <person name="Jaros S."/>
            <person name="Januszkiewicz K."/>
            <person name="Wedrychowicz H."/>
        </authorList>
    </citation>
    <scope>NUCLEOTIDE SEQUENCE [LARGE SCALE GENOMIC DNA]</scope>
    <source>
        <strain evidence="2 3">DSM 24574</strain>
    </source>
</reference>